<evidence type="ECO:0000313" key="2">
    <source>
        <dbReference type="Proteomes" id="UP000790709"/>
    </source>
</evidence>
<dbReference type="Proteomes" id="UP000790709">
    <property type="component" value="Unassembled WGS sequence"/>
</dbReference>
<proteinExistence type="predicted"/>
<gene>
    <name evidence="1" type="ORF">BV22DRAFT_1030468</name>
</gene>
<sequence length="293" mass="31038">MNPQAIMARLSTVKVPRTPKFPELLKTARAFTIPKVPRPLQEHRIVSIASFFLFFTAFLLFLLVGLSLTIIKPIYLVDVYAVNSMDPVSNAATELKFGVWGVCAISTLNSVTAEGACYGPQLGYTIPSSLLSLLGLSDELASVALNGLLVLLVLHLVTAGLSTIILILSLFLHSHAVAISALVVAIIASIISTVAFAADVALVLVVRNNIDSLFSGADFSVQFGNGVWMILVAMILTWAAVVVLSARACYCCGVRRPAKKVNSTSDGKAAPRTESDMSSVSSEEKSAAGLEAV</sequence>
<evidence type="ECO:0000313" key="1">
    <source>
        <dbReference type="EMBL" id="KAH7928704.1"/>
    </source>
</evidence>
<protein>
    <submittedName>
        <fullName evidence="1">Uncharacterized protein</fullName>
    </submittedName>
</protein>
<dbReference type="EMBL" id="MU266350">
    <property type="protein sequence ID" value="KAH7928704.1"/>
    <property type="molecule type" value="Genomic_DNA"/>
</dbReference>
<organism evidence="1 2">
    <name type="scientific">Leucogyrophana mollusca</name>
    <dbReference type="NCBI Taxonomy" id="85980"/>
    <lineage>
        <taxon>Eukaryota</taxon>
        <taxon>Fungi</taxon>
        <taxon>Dikarya</taxon>
        <taxon>Basidiomycota</taxon>
        <taxon>Agaricomycotina</taxon>
        <taxon>Agaricomycetes</taxon>
        <taxon>Agaricomycetidae</taxon>
        <taxon>Boletales</taxon>
        <taxon>Boletales incertae sedis</taxon>
        <taxon>Leucogyrophana</taxon>
    </lineage>
</organism>
<reference evidence="1" key="1">
    <citation type="journal article" date="2021" name="New Phytol.">
        <title>Evolutionary innovations through gain and loss of genes in the ectomycorrhizal Boletales.</title>
        <authorList>
            <person name="Wu G."/>
            <person name="Miyauchi S."/>
            <person name="Morin E."/>
            <person name="Kuo A."/>
            <person name="Drula E."/>
            <person name="Varga T."/>
            <person name="Kohler A."/>
            <person name="Feng B."/>
            <person name="Cao Y."/>
            <person name="Lipzen A."/>
            <person name="Daum C."/>
            <person name="Hundley H."/>
            <person name="Pangilinan J."/>
            <person name="Johnson J."/>
            <person name="Barry K."/>
            <person name="LaButti K."/>
            <person name="Ng V."/>
            <person name="Ahrendt S."/>
            <person name="Min B."/>
            <person name="Choi I.G."/>
            <person name="Park H."/>
            <person name="Plett J.M."/>
            <person name="Magnuson J."/>
            <person name="Spatafora J.W."/>
            <person name="Nagy L.G."/>
            <person name="Henrissat B."/>
            <person name="Grigoriev I.V."/>
            <person name="Yang Z.L."/>
            <person name="Xu J."/>
            <person name="Martin F.M."/>
        </authorList>
    </citation>
    <scope>NUCLEOTIDE SEQUENCE</scope>
    <source>
        <strain evidence="1">KUC20120723A-06</strain>
    </source>
</reference>
<name>A0ACB8BSP9_9AGAM</name>
<keyword evidence="2" id="KW-1185">Reference proteome</keyword>
<accession>A0ACB8BSP9</accession>
<comment type="caution">
    <text evidence="1">The sequence shown here is derived from an EMBL/GenBank/DDBJ whole genome shotgun (WGS) entry which is preliminary data.</text>
</comment>